<keyword evidence="12" id="KW-1185">Reference proteome</keyword>
<dbReference type="Pfam" id="PF00664">
    <property type="entry name" value="ABC_membrane"/>
    <property type="match status" value="1"/>
</dbReference>
<protein>
    <submittedName>
        <fullName evidence="11">ABC transporter ATP-binding protein</fullName>
    </submittedName>
</protein>
<evidence type="ECO:0000256" key="6">
    <source>
        <dbReference type="ARBA" id="ARBA00022989"/>
    </source>
</evidence>
<keyword evidence="4" id="KW-0547">Nucleotide-binding</keyword>
<reference evidence="11" key="1">
    <citation type="submission" date="2021-01" db="EMBL/GenBank/DDBJ databases">
        <title>Microvirga sp.</title>
        <authorList>
            <person name="Kim M.K."/>
        </authorList>
    </citation>
    <scope>NUCLEOTIDE SEQUENCE</scope>
    <source>
        <strain evidence="11">5420S-16</strain>
    </source>
</reference>
<keyword evidence="7 8" id="KW-0472">Membrane</keyword>
<evidence type="ECO:0000256" key="8">
    <source>
        <dbReference type="SAM" id="Phobius"/>
    </source>
</evidence>
<feature type="transmembrane region" description="Helical" evidence="8">
    <location>
        <begin position="36"/>
        <end position="65"/>
    </location>
</feature>
<dbReference type="InterPro" id="IPR003439">
    <property type="entry name" value="ABC_transporter-like_ATP-bd"/>
</dbReference>
<dbReference type="InterPro" id="IPR027417">
    <property type="entry name" value="P-loop_NTPase"/>
</dbReference>
<dbReference type="SUPFAM" id="SSF52540">
    <property type="entry name" value="P-loop containing nucleoside triphosphate hydrolases"/>
    <property type="match status" value="1"/>
</dbReference>
<dbReference type="GO" id="GO:0005886">
    <property type="term" value="C:plasma membrane"/>
    <property type="evidence" value="ECO:0007669"/>
    <property type="project" value="UniProtKB-SubCell"/>
</dbReference>
<dbReference type="InterPro" id="IPR017871">
    <property type="entry name" value="ABC_transporter-like_CS"/>
</dbReference>
<evidence type="ECO:0000313" key="12">
    <source>
        <dbReference type="Proteomes" id="UP000605848"/>
    </source>
</evidence>
<comment type="caution">
    <text evidence="11">The sequence shown here is derived from an EMBL/GenBank/DDBJ whole genome shotgun (WGS) entry which is preliminary data.</text>
</comment>
<dbReference type="AlphaFoldDB" id="A0A936ZLG8"/>
<dbReference type="SUPFAM" id="SSF90123">
    <property type="entry name" value="ABC transporter transmembrane region"/>
    <property type="match status" value="1"/>
</dbReference>
<dbReference type="PANTHER" id="PTHR24221">
    <property type="entry name" value="ATP-BINDING CASSETTE SUB-FAMILY B"/>
    <property type="match status" value="1"/>
</dbReference>
<evidence type="ECO:0000259" key="9">
    <source>
        <dbReference type="PROSITE" id="PS50893"/>
    </source>
</evidence>
<dbReference type="InterPro" id="IPR039421">
    <property type="entry name" value="Type_1_exporter"/>
</dbReference>
<dbReference type="InterPro" id="IPR003593">
    <property type="entry name" value="AAA+_ATPase"/>
</dbReference>
<organism evidence="11 12">
    <name type="scientific">Microvirga aerilata</name>
    <dbReference type="NCBI Taxonomy" id="670292"/>
    <lineage>
        <taxon>Bacteria</taxon>
        <taxon>Pseudomonadati</taxon>
        <taxon>Pseudomonadota</taxon>
        <taxon>Alphaproteobacteria</taxon>
        <taxon>Hyphomicrobiales</taxon>
        <taxon>Methylobacteriaceae</taxon>
        <taxon>Microvirga</taxon>
    </lineage>
</organism>
<evidence type="ECO:0000256" key="2">
    <source>
        <dbReference type="ARBA" id="ARBA00005417"/>
    </source>
</evidence>
<accession>A0A936ZLG8</accession>
<evidence type="ECO:0000256" key="1">
    <source>
        <dbReference type="ARBA" id="ARBA00004651"/>
    </source>
</evidence>
<proteinExistence type="inferred from homology"/>
<dbReference type="RefSeq" id="WP_202066054.1">
    <property type="nucleotide sequence ID" value="NZ_JAEQMY010000170.1"/>
</dbReference>
<dbReference type="PANTHER" id="PTHR24221:SF654">
    <property type="entry name" value="ATP-BINDING CASSETTE SUB-FAMILY B MEMBER 6"/>
    <property type="match status" value="1"/>
</dbReference>
<dbReference type="Gene3D" id="3.40.50.300">
    <property type="entry name" value="P-loop containing nucleotide triphosphate hydrolases"/>
    <property type="match status" value="1"/>
</dbReference>
<dbReference type="PROSITE" id="PS00211">
    <property type="entry name" value="ABC_TRANSPORTER_1"/>
    <property type="match status" value="1"/>
</dbReference>
<keyword evidence="3 8" id="KW-0812">Transmembrane</keyword>
<evidence type="ECO:0000256" key="7">
    <source>
        <dbReference type="ARBA" id="ARBA00023136"/>
    </source>
</evidence>
<comment type="similarity">
    <text evidence="2">Belongs to the ABC transporter superfamily.</text>
</comment>
<feature type="domain" description="ABC transporter" evidence="9">
    <location>
        <begin position="370"/>
        <end position="590"/>
    </location>
</feature>
<dbReference type="GO" id="GO:0016887">
    <property type="term" value="F:ATP hydrolysis activity"/>
    <property type="evidence" value="ECO:0007669"/>
    <property type="project" value="InterPro"/>
</dbReference>
<dbReference type="Pfam" id="PF00005">
    <property type="entry name" value="ABC_tran"/>
    <property type="match status" value="1"/>
</dbReference>
<feature type="domain" description="ABC transmembrane type-1" evidence="10">
    <location>
        <begin position="42"/>
        <end position="299"/>
    </location>
</feature>
<name>A0A936ZLG8_9HYPH</name>
<dbReference type="SMART" id="SM00382">
    <property type="entry name" value="AAA"/>
    <property type="match status" value="1"/>
</dbReference>
<dbReference type="EMBL" id="JAEQMY010000170">
    <property type="protein sequence ID" value="MBL0408245.1"/>
    <property type="molecule type" value="Genomic_DNA"/>
</dbReference>
<dbReference type="Gene3D" id="1.20.1560.10">
    <property type="entry name" value="ABC transporter type 1, transmembrane domain"/>
    <property type="match status" value="1"/>
</dbReference>
<dbReference type="GO" id="GO:0034040">
    <property type="term" value="F:ATPase-coupled lipid transmembrane transporter activity"/>
    <property type="evidence" value="ECO:0007669"/>
    <property type="project" value="TreeGrafter"/>
</dbReference>
<evidence type="ECO:0000256" key="4">
    <source>
        <dbReference type="ARBA" id="ARBA00022741"/>
    </source>
</evidence>
<evidence type="ECO:0000256" key="3">
    <source>
        <dbReference type="ARBA" id="ARBA00022692"/>
    </source>
</evidence>
<evidence type="ECO:0000256" key="5">
    <source>
        <dbReference type="ARBA" id="ARBA00022840"/>
    </source>
</evidence>
<keyword evidence="5 11" id="KW-0067">ATP-binding</keyword>
<dbReference type="Proteomes" id="UP000605848">
    <property type="component" value="Unassembled WGS sequence"/>
</dbReference>
<sequence>MAGMLQSILTKDIKSSGFIESLITLWPLTSGFRPRLAIMVTLGFLASLVESVAISLVTFLVYTAITGGVNAPEKAGTSLPQQVLHDTTSILNGNVALVCALIAATVLVRAVLSSLYSVLTAQVRNKMHDRVRRSLFDQYLSLSYSYMATRTAGDLTNALQVEAWRVAEFVEHCARIVINTCAIVVFSGILLVLSWQVLLAAVICGLLFLSAVQLSRRKLQELGSKATAANEALADKIVASVGSLRTIKALGLEESVSGTFTSLSHEVRNLLIRVSALDSAFRPVFDLLLLLMVGAVVWLSHHLGDSAPRTLTLVALIYRLQPHVRELQGHLMAVFSLEAALSTVVNDLMADGRPYPPNGKRAFAGLQREITFENVSFQHPGMNNQSLSQATFHISRGSTFALLGGSGAGKTTVANLLLKLYEPTSGIIRIDGVPLCEIERRSWLSRVAITGQDIELLEGSLLDNLCLAKPKASPPQVWRALEIAGIRDFTETLPNGLDTRVGQRGFRLSGGQRQRISLARALVAEPNILILDEATNAVESILERRVQRDIRDAFPSMTIILIAHRSSALELIDSSIRLEAGHSVLATSATAH</sequence>
<dbReference type="GO" id="GO:0005524">
    <property type="term" value="F:ATP binding"/>
    <property type="evidence" value="ECO:0007669"/>
    <property type="project" value="UniProtKB-KW"/>
</dbReference>
<dbReference type="GO" id="GO:0140359">
    <property type="term" value="F:ABC-type transporter activity"/>
    <property type="evidence" value="ECO:0007669"/>
    <property type="project" value="InterPro"/>
</dbReference>
<feature type="transmembrane region" description="Helical" evidence="8">
    <location>
        <begin position="95"/>
        <end position="119"/>
    </location>
</feature>
<evidence type="ECO:0000259" key="10">
    <source>
        <dbReference type="PROSITE" id="PS50929"/>
    </source>
</evidence>
<feature type="transmembrane region" description="Helical" evidence="8">
    <location>
        <begin position="173"/>
        <end position="191"/>
    </location>
</feature>
<gene>
    <name evidence="11" type="ORF">JKG68_30655</name>
</gene>
<dbReference type="InterPro" id="IPR036640">
    <property type="entry name" value="ABC1_TM_sf"/>
</dbReference>
<dbReference type="InterPro" id="IPR011527">
    <property type="entry name" value="ABC1_TM_dom"/>
</dbReference>
<evidence type="ECO:0000313" key="11">
    <source>
        <dbReference type="EMBL" id="MBL0408245.1"/>
    </source>
</evidence>
<keyword evidence="6 8" id="KW-1133">Transmembrane helix</keyword>
<comment type="subcellular location">
    <subcellularLocation>
        <location evidence="1">Cell membrane</location>
        <topology evidence="1">Multi-pass membrane protein</topology>
    </subcellularLocation>
</comment>
<dbReference type="PROSITE" id="PS50893">
    <property type="entry name" value="ABC_TRANSPORTER_2"/>
    <property type="match status" value="1"/>
</dbReference>
<dbReference type="PROSITE" id="PS50929">
    <property type="entry name" value="ABC_TM1F"/>
    <property type="match status" value="1"/>
</dbReference>